<proteinExistence type="predicted"/>
<evidence type="ECO:0000256" key="1">
    <source>
        <dbReference type="SAM" id="Phobius"/>
    </source>
</evidence>
<dbReference type="RefSeq" id="WP_190902120.1">
    <property type="nucleotide sequence ID" value="NZ_JACJTE010000102.1"/>
</dbReference>
<keyword evidence="1" id="KW-1133">Transmembrane helix</keyword>
<name>A0ABR8F6P5_NOSLI</name>
<evidence type="ECO:0000313" key="3">
    <source>
        <dbReference type="Proteomes" id="UP000604661"/>
    </source>
</evidence>
<organism evidence="2 3">
    <name type="scientific">Nostoc linckia FACHB-391</name>
    <dbReference type="NCBI Taxonomy" id="2692906"/>
    <lineage>
        <taxon>Bacteria</taxon>
        <taxon>Bacillati</taxon>
        <taxon>Cyanobacteriota</taxon>
        <taxon>Cyanophyceae</taxon>
        <taxon>Nostocales</taxon>
        <taxon>Nostocaceae</taxon>
        <taxon>Nostoc</taxon>
    </lineage>
</organism>
<feature type="transmembrane region" description="Helical" evidence="1">
    <location>
        <begin position="113"/>
        <end position="130"/>
    </location>
</feature>
<gene>
    <name evidence="2" type="ORF">H6G95_34995</name>
</gene>
<keyword evidence="3" id="KW-1185">Reference proteome</keyword>
<evidence type="ECO:0000313" key="2">
    <source>
        <dbReference type="EMBL" id="MBD2565681.1"/>
    </source>
</evidence>
<sequence>MPSAGVSRSLPEIEKIKSSVIYQKVIPMNIGNVSPQMQRRFQILDEMVEKGYIKPIKPLFDFLPSLCFDAEKTSEFNNAPQELKKEFNRNMFSWYAFWLGIFAFTQTKLEKDYLIYFSSFIVIISLLPPTPFDTGLGLGASIFLSRAFVFSRYYQYKNYGRCPSNRNTFSAIFISLIYFCILVIVSAIIQTILYPDTN</sequence>
<dbReference type="EMBL" id="JACJTE010000102">
    <property type="protein sequence ID" value="MBD2565681.1"/>
    <property type="molecule type" value="Genomic_DNA"/>
</dbReference>
<feature type="transmembrane region" description="Helical" evidence="1">
    <location>
        <begin position="168"/>
        <end position="193"/>
    </location>
</feature>
<comment type="caution">
    <text evidence="2">The sequence shown here is derived from an EMBL/GenBank/DDBJ whole genome shotgun (WGS) entry which is preliminary data.</text>
</comment>
<keyword evidence="1" id="KW-0812">Transmembrane</keyword>
<reference evidence="2 3" key="1">
    <citation type="journal article" date="2020" name="ISME J.">
        <title>Comparative genomics reveals insights into cyanobacterial evolution and habitat adaptation.</title>
        <authorList>
            <person name="Chen M.Y."/>
            <person name="Teng W.K."/>
            <person name="Zhao L."/>
            <person name="Hu C.X."/>
            <person name="Zhou Y.K."/>
            <person name="Han B.P."/>
            <person name="Song L.R."/>
            <person name="Shu W.S."/>
        </authorList>
    </citation>
    <scope>NUCLEOTIDE SEQUENCE [LARGE SCALE GENOMIC DNA]</scope>
    <source>
        <strain evidence="2 3">FACHB-391</strain>
    </source>
</reference>
<feature type="transmembrane region" description="Helical" evidence="1">
    <location>
        <begin position="136"/>
        <end position="156"/>
    </location>
</feature>
<keyword evidence="1" id="KW-0472">Membrane</keyword>
<accession>A0ABR8F6P5</accession>
<protein>
    <submittedName>
        <fullName evidence="2">Uncharacterized protein</fullName>
    </submittedName>
</protein>
<dbReference type="Proteomes" id="UP000604661">
    <property type="component" value="Unassembled WGS sequence"/>
</dbReference>